<comment type="caution">
    <text evidence="4">The sequence shown here is derived from an EMBL/GenBank/DDBJ whole genome shotgun (WGS) entry which is preliminary data.</text>
</comment>
<evidence type="ECO:0000256" key="2">
    <source>
        <dbReference type="SAM" id="Phobius"/>
    </source>
</evidence>
<name>A0A8J2WL40_9CRUS</name>
<dbReference type="InterPro" id="IPR011047">
    <property type="entry name" value="Quinoprotein_ADH-like_sf"/>
</dbReference>
<proteinExistence type="predicted"/>
<reference evidence="4" key="1">
    <citation type="submission" date="2021-11" db="EMBL/GenBank/DDBJ databases">
        <authorList>
            <person name="Schell T."/>
        </authorList>
    </citation>
    <scope>NUCLEOTIDE SEQUENCE</scope>
    <source>
        <strain evidence="4">M5</strain>
    </source>
</reference>
<dbReference type="OrthoDB" id="6364780at2759"/>
<dbReference type="Pfam" id="PF23727">
    <property type="entry name" value="Beta-prop_FAM234A_B"/>
    <property type="match status" value="1"/>
</dbReference>
<evidence type="ECO:0000259" key="3">
    <source>
        <dbReference type="Pfam" id="PF23727"/>
    </source>
</evidence>
<dbReference type="Proteomes" id="UP000789390">
    <property type="component" value="Unassembled WGS sequence"/>
</dbReference>
<sequence length="545" mass="61342">MVLTEQELVLAINKSQRDRRIRSALFTRRKTINFSEQAACDREIQRYLCLKGTLVYRFNCCIIHQPWRFNQIPALSDHGWDEFGPTNETLHSIYRTLPFYPESNKTVTIFRDGEINNLNKRTSSTGKESRTNNNLVIEYDSDDRDDVPSWGHISPSVYKWSNAFHFCVYRSTFLLSSGNMYKPVPQVQSSNEGDDSESELFNSSTLHFDEKSPQYDHSGDGDPQQMEKPSMSTGRKIALTFSIVNCIAFIILFLWILPCDYDTCKASHNVKTKDWEVNLTGKGVQAMGMASSQTSKSKEMLILLSSKTTHSISNSYCFSNESNNLLGIRAADGKLVWEKNFTEAIQYLNCSLIDVDNDGVDDCLLFPIVKSLSALNSLTGAIMWQFQIPLKDFKIKPTSELRIIDIEAFGDLNNGAISDIAVILSDSKMQFFIGVSGSNGELLWQFPLNTSCIPIDQSTTIHSVLSNSCFKDPEFGKTNVTSQFLSYGRSPSASNFPPCLKCDALTSGIPKARYLFHRSANDFLIRAMVNCSTLGTIVKKTIFDI</sequence>
<evidence type="ECO:0000313" key="5">
    <source>
        <dbReference type="Proteomes" id="UP000789390"/>
    </source>
</evidence>
<accession>A0A8J2WL40</accession>
<dbReference type="SUPFAM" id="SSF50998">
    <property type="entry name" value="Quinoprotein alcohol dehydrogenase-like"/>
    <property type="match status" value="1"/>
</dbReference>
<evidence type="ECO:0000256" key="1">
    <source>
        <dbReference type="SAM" id="MobiDB-lite"/>
    </source>
</evidence>
<dbReference type="InterPro" id="IPR055409">
    <property type="entry name" value="Beta-prop_FAM234A_B"/>
</dbReference>
<feature type="region of interest" description="Disordered" evidence="1">
    <location>
        <begin position="212"/>
        <end position="231"/>
    </location>
</feature>
<dbReference type="Gene3D" id="2.130.10.10">
    <property type="entry name" value="YVTN repeat-like/Quinoprotein amine dehydrogenase"/>
    <property type="match status" value="1"/>
</dbReference>
<dbReference type="AlphaFoldDB" id="A0A8J2WL40"/>
<evidence type="ECO:0000313" key="4">
    <source>
        <dbReference type="EMBL" id="CAH0103074.1"/>
    </source>
</evidence>
<feature type="transmembrane region" description="Helical" evidence="2">
    <location>
        <begin position="237"/>
        <end position="257"/>
    </location>
</feature>
<gene>
    <name evidence="4" type="ORF">DGAL_LOCUS5608</name>
</gene>
<dbReference type="InterPro" id="IPR015943">
    <property type="entry name" value="WD40/YVTN_repeat-like_dom_sf"/>
</dbReference>
<keyword evidence="2" id="KW-1133">Transmembrane helix</keyword>
<keyword evidence="2" id="KW-0812">Transmembrane</keyword>
<keyword evidence="5" id="KW-1185">Reference proteome</keyword>
<keyword evidence="2" id="KW-0472">Membrane</keyword>
<dbReference type="EMBL" id="CAKKLH010000101">
    <property type="protein sequence ID" value="CAH0103074.1"/>
    <property type="molecule type" value="Genomic_DNA"/>
</dbReference>
<feature type="domain" description="FAM234A/B beta-propeller" evidence="3">
    <location>
        <begin position="292"/>
        <end position="441"/>
    </location>
</feature>
<protein>
    <recommendedName>
        <fullName evidence="3">FAM234A/B beta-propeller domain-containing protein</fullName>
    </recommendedName>
</protein>
<organism evidence="4 5">
    <name type="scientific">Daphnia galeata</name>
    <dbReference type="NCBI Taxonomy" id="27404"/>
    <lineage>
        <taxon>Eukaryota</taxon>
        <taxon>Metazoa</taxon>
        <taxon>Ecdysozoa</taxon>
        <taxon>Arthropoda</taxon>
        <taxon>Crustacea</taxon>
        <taxon>Branchiopoda</taxon>
        <taxon>Diplostraca</taxon>
        <taxon>Cladocera</taxon>
        <taxon>Anomopoda</taxon>
        <taxon>Daphniidae</taxon>
        <taxon>Daphnia</taxon>
    </lineage>
</organism>